<comment type="subcellular location">
    <subcellularLocation>
        <location evidence="1">Membrane</location>
        <topology evidence="1">Multi-pass membrane protein</topology>
    </subcellularLocation>
</comment>
<evidence type="ECO:0000256" key="7">
    <source>
        <dbReference type="ARBA" id="ARBA00023136"/>
    </source>
</evidence>
<dbReference type="PANTHER" id="PTHR22936:SF69">
    <property type="entry name" value="RHOMBOID-LIKE PROTEIN"/>
    <property type="match status" value="1"/>
</dbReference>
<dbReference type="GO" id="GO:0016020">
    <property type="term" value="C:membrane"/>
    <property type="evidence" value="ECO:0007669"/>
    <property type="project" value="UniProtKB-SubCell"/>
</dbReference>
<evidence type="ECO:0000259" key="9">
    <source>
        <dbReference type="Pfam" id="PF01694"/>
    </source>
</evidence>
<gene>
    <name evidence="10" type="ORF">PML95_00365</name>
</gene>
<organism evidence="10 11">
    <name type="scientific">Vagococcus lutrae</name>
    <dbReference type="NCBI Taxonomy" id="81947"/>
    <lineage>
        <taxon>Bacteria</taxon>
        <taxon>Bacillati</taxon>
        <taxon>Bacillota</taxon>
        <taxon>Bacilli</taxon>
        <taxon>Lactobacillales</taxon>
        <taxon>Enterococcaceae</taxon>
        <taxon>Vagococcus</taxon>
    </lineage>
</organism>
<dbReference type="PANTHER" id="PTHR22936">
    <property type="entry name" value="RHOMBOID-RELATED"/>
    <property type="match status" value="1"/>
</dbReference>
<dbReference type="EMBL" id="CP116507">
    <property type="protein sequence ID" value="WCG22756.1"/>
    <property type="molecule type" value="Genomic_DNA"/>
</dbReference>
<keyword evidence="5" id="KW-0720">Serine protease</keyword>
<dbReference type="Gene3D" id="1.20.1540.10">
    <property type="entry name" value="Rhomboid-like"/>
    <property type="match status" value="1"/>
</dbReference>
<feature type="transmembrane region" description="Helical" evidence="8">
    <location>
        <begin position="68"/>
        <end position="93"/>
    </location>
</feature>
<feature type="transmembrane region" description="Helical" evidence="8">
    <location>
        <begin position="223"/>
        <end position="241"/>
    </location>
</feature>
<evidence type="ECO:0000256" key="3">
    <source>
        <dbReference type="ARBA" id="ARBA00022692"/>
    </source>
</evidence>
<feature type="transmembrane region" description="Helical" evidence="8">
    <location>
        <begin position="105"/>
        <end position="125"/>
    </location>
</feature>
<evidence type="ECO:0000313" key="10">
    <source>
        <dbReference type="EMBL" id="WCG22756.1"/>
    </source>
</evidence>
<feature type="transmembrane region" description="Helical" evidence="8">
    <location>
        <begin position="131"/>
        <end position="149"/>
    </location>
</feature>
<name>A0AAE9XFE3_9ENTE</name>
<feature type="transmembrane region" description="Helical" evidence="8">
    <location>
        <begin position="185"/>
        <end position="202"/>
    </location>
</feature>
<evidence type="ECO:0000256" key="6">
    <source>
        <dbReference type="ARBA" id="ARBA00022989"/>
    </source>
</evidence>
<dbReference type="AlphaFoldDB" id="A0AAE9XFE3"/>
<reference evidence="10" key="1">
    <citation type="submission" date="2023-01" db="EMBL/GenBank/DDBJ databases">
        <title>Oxazolidinone resistance genes in florfenicol resistant enterococci from beef cattle and veal calves at slaughter.</title>
        <authorList>
            <person name="Biggel M."/>
        </authorList>
    </citation>
    <scope>NUCLEOTIDE SEQUENCE</scope>
    <source>
        <strain evidence="10">K204-1</strain>
    </source>
</reference>
<evidence type="ECO:0000256" key="2">
    <source>
        <dbReference type="ARBA" id="ARBA00022670"/>
    </source>
</evidence>
<dbReference type="Proteomes" id="UP001179600">
    <property type="component" value="Chromosome"/>
</dbReference>
<evidence type="ECO:0000256" key="8">
    <source>
        <dbReference type="SAM" id="Phobius"/>
    </source>
</evidence>
<keyword evidence="7 8" id="KW-0472">Membrane</keyword>
<proteinExistence type="predicted"/>
<feature type="transmembrane region" description="Helical" evidence="8">
    <location>
        <begin position="161"/>
        <end position="179"/>
    </location>
</feature>
<dbReference type="InterPro" id="IPR002610">
    <property type="entry name" value="Peptidase_S54_rhomboid-like"/>
</dbReference>
<keyword evidence="2 10" id="KW-0645">Protease</keyword>
<dbReference type="RefSeq" id="WP_248856385.1">
    <property type="nucleotide sequence ID" value="NZ_CP097051.1"/>
</dbReference>
<evidence type="ECO:0000256" key="4">
    <source>
        <dbReference type="ARBA" id="ARBA00022801"/>
    </source>
</evidence>
<protein>
    <submittedName>
        <fullName evidence="10">Rhomboid family intramembrane serine protease</fullName>
    </submittedName>
</protein>
<dbReference type="Pfam" id="PF01694">
    <property type="entry name" value="Rhomboid"/>
    <property type="match status" value="1"/>
</dbReference>
<dbReference type="InterPro" id="IPR022764">
    <property type="entry name" value="Peptidase_S54_rhomboid_dom"/>
</dbReference>
<keyword evidence="6 8" id="KW-1133">Transmembrane helix</keyword>
<evidence type="ECO:0000256" key="5">
    <source>
        <dbReference type="ARBA" id="ARBA00022825"/>
    </source>
</evidence>
<feature type="transmembrane region" description="Helical" evidence="8">
    <location>
        <begin position="16"/>
        <end position="38"/>
    </location>
</feature>
<dbReference type="GO" id="GO:0006508">
    <property type="term" value="P:proteolysis"/>
    <property type="evidence" value="ECO:0007669"/>
    <property type="project" value="UniProtKB-KW"/>
</dbReference>
<evidence type="ECO:0000256" key="1">
    <source>
        <dbReference type="ARBA" id="ARBA00004141"/>
    </source>
</evidence>
<sequence>MAFNPQRIKQEMKQNGVTVVLLTIQVTLFILMTLYGLANGYGLDGTTQTQILVKFGAMYAPLVAMGEYWRLITPIFLHIGLVHLILNSFFLYFAGKELEAMMGRIPFLIFYILSGLSGNLLSFAFGPMQTVSAGASTALFGLFGGFIALGRIFPYHPRVQYMARNMLALVVVNLVFNLFSQGIDMFGHIGGLIGGLLLGFAISGPQVKKSRYNVTEDNKHRRIASGIGFLFFVVFCIVYGIQRYGAFF</sequence>
<keyword evidence="4" id="KW-0378">Hydrolase</keyword>
<accession>A0AAE9XFE3</accession>
<dbReference type="GO" id="GO:0004252">
    <property type="term" value="F:serine-type endopeptidase activity"/>
    <property type="evidence" value="ECO:0007669"/>
    <property type="project" value="InterPro"/>
</dbReference>
<dbReference type="InterPro" id="IPR035952">
    <property type="entry name" value="Rhomboid-like_sf"/>
</dbReference>
<dbReference type="SUPFAM" id="SSF144091">
    <property type="entry name" value="Rhomboid-like"/>
    <property type="match status" value="1"/>
</dbReference>
<evidence type="ECO:0000313" key="11">
    <source>
        <dbReference type="Proteomes" id="UP001179600"/>
    </source>
</evidence>
<keyword evidence="3 8" id="KW-0812">Transmembrane</keyword>
<feature type="domain" description="Peptidase S54 rhomboid" evidence="9">
    <location>
        <begin position="66"/>
        <end position="203"/>
    </location>
</feature>